<comment type="similarity">
    <text evidence="2">Belongs to the TonB family.</text>
</comment>
<accession>A0A4R0P1X3</accession>
<keyword evidence="5" id="KW-0997">Cell inner membrane</keyword>
<evidence type="ECO:0000256" key="6">
    <source>
        <dbReference type="ARBA" id="ARBA00022692"/>
    </source>
</evidence>
<protein>
    <submittedName>
        <fullName evidence="12">Energy transducer TonB</fullName>
    </submittedName>
</protein>
<evidence type="ECO:0000256" key="5">
    <source>
        <dbReference type="ARBA" id="ARBA00022519"/>
    </source>
</evidence>
<dbReference type="PROSITE" id="PS52015">
    <property type="entry name" value="TONB_CTD"/>
    <property type="match status" value="1"/>
</dbReference>
<dbReference type="InterPro" id="IPR051045">
    <property type="entry name" value="TonB-dependent_transducer"/>
</dbReference>
<keyword evidence="6" id="KW-0812">Transmembrane</keyword>
<evidence type="ECO:0000256" key="1">
    <source>
        <dbReference type="ARBA" id="ARBA00004383"/>
    </source>
</evidence>
<name>A0A4R0P1X3_9SPHI</name>
<dbReference type="RefSeq" id="WP_131560364.1">
    <property type="nucleotide sequence ID" value="NZ_SJSN01000011.1"/>
</dbReference>
<evidence type="ECO:0000256" key="2">
    <source>
        <dbReference type="ARBA" id="ARBA00006555"/>
    </source>
</evidence>
<evidence type="ECO:0000256" key="7">
    <source>
        <dbReference type="ARBA" id="ARBA00022927"/>
    </source>
</evidence>
<dbReference type="NCBIfam" id="TIGR01352">
    <property type="entry name" value="tonB_Cterm"/>
    <property type="match status" value="1"/>
</dbReference>
<organism evidence="12 13">
    <name type="scientific">Pedobacter frigidisoli</name>
    <dbReference type="NCBI Taxonomy" id="2530455"/>
    <lineage>
        <taxon>Bacteria</taxon>
        <taxon>Pseudomonadati</taxon>
        <taxon>Bacteroidota</taxon>
        <taxon>Sphingobacteriia</taxon>
        <taxon>Sphingobacteriales</taxon>
        <taxon>Sphingobacteriaceae</taxon>
        <taxon>Pedobacter</taxon>
    </lineage>
</organism>
<evidence type="ECO:0000259" key="11">
    <source>
        <dbReference type="PROSITE" id="PS52015"/>
    </source>
</evidence>
<comment type="subcellular location">
    <subcellularLocation>
        <location evidence="1">Cell inner membrane</location>
        <topology evidence="1">Single-pass membrane protein</topology>
        <orientation evidence="1">Periplasmic side</orientation>
    </subcellularLocation>
</comment>
<keyword evidence="7" id="KW-0653">Protein transport</keyword>
<dbReference type="Proteomes" id="UP000291485">
    <property type="component" value="Unassembled WGS sequence"/>
</dbReference>
<reference evidence="12 13" key="1">
    <citation type="submission" date="2019-02" db="EMBL/GenBank/DDBJ databases">
        <title>Pedobacter sp. RP-3-11 sp. nov., isolated from Arctic soil.</title>
        <authorList>
            <person name="Dahal R.H."/>
        </authorList>
    </citation>
    <scope>NUCLEOTIDE SEQUENCE [LARGE SCALE GENOMIC DNA]</scope>
    <source>
        <strain evidence="12 13">RP-3-11</strain>
    </source>
</reference>
<dbReference type="GO" id="GO:0031992">
    <property type="term" value="F:energy transducer activity"/>
    <property type="evidence" value="ECO:0007669"/>
    <property type="project" value="TreeGrafter"/>
</dbReference>
<dbReference type="PANTHER" id="PTHR33446:SF2">
    <property type="entry name" value="PROTEIN TONB"/>
    <property type="match status" value="1"/>
</dbReference>
<evidence type="ECO:0000256" key="9">
    <source>
        <dbReference type="ARBA" id="ARBA00023136"/>
    </source>
</evidence>
<evidence type="ECO:0000256" key="4">
    <source>
        <dbReference type="ARBA" id="ARBA00022475"/>
    </source>
</evidence>
<keyword evidence="8" id="KW-1133">Transmembrane helix</keyword>
<evidence type="ECO:0000313" key="12">
    <source>
        <dbReference type="EMBL" id="TCD07150.1"/>
    </source>
</evidence>
<keyword evidence="10" id="KW-0732">Signal</keyword>
<dbReference type="GO" id="GO:0015031">
    <property type="term" value="P:protein transport"/>
    <property type="evidence" value="ECO:0007669"/>
    <property type="project" value="UniProtKB-KW"/>
</dbReference>
<dbReference type="GO" id="GO:0055085">
    <property type="term" value="P:transmembrane transport"/>
    <property type="evidence" value="ECO:0007669"/>
    <property type="project" value="InterPro"/>
</dbReference>
<proteinExistence type="inferred from homology"/>
<dbReference type="Gene3D" id="3.30.1150.10">
    <property type="match status" value="1"/>
</dbReference>
<dbReference type="AlphaFoldDB" id="A0A4R0P1X3"/>
<keyword evidence="13" id="KW-1185">Reference proteome</keyword>
<dbReference type="EMBL" id="SJSN01000011">
    <property type="protein sequence ID" value="TCD07150.1"/>
    <property type="molecule type" value="Genomic_DNA"/>
</dbReference>
<feature type="chain" id="PRO_5020192800" evidence="10">
    <location>
        <begin position="20"/>
        <end position="249"/>
    </location>
</feature>
<evidence type="ECO:0000256" key="3">
    <source>
        <dbReference type="ARBA" id="ARBA00022448"/>
    </source>
</evidence>
<sequence>MKNIIFTVCLVCSISFAFAQNIKPQKFLLDTINVRGRILSIDGSAIPNVYIKTTSQDTILQNDVIYGRVDSIGYFAINGIKLNDIFTINVGLESFRYVNEGSRFITITLNPFKNIKEDTAKVTIHAKRLNHRKEVKYLVSDYLVCAFPTFSKTADFPGGKGAFLDFINSRLTYSQKAIQKNIEGKVILKFSITKAGKVENARIVNGIGYGCDEEAIRVVNLSPRWNPEIIDSKPVVSRKIVEILFKLID</sequence>
<dbReference type="GO" id="GO:0098797">
    <property type="term" value="C:plasma membrane protein complex"/>
    <property type="evidence" value="ECO:0007669"/>
    <property type="project" value="TreeGrafter"/>
</dbReference>
<gene>
    <name evidence="12" type="ORF">EZ449_15280</name>
</gene>
<feature type="signal peptide" evidence="10">
    <location>
        <begin position="1"/>
        <end position="19"/>
    </location>
</feature>
<dbReference type="PANTHER" id="PTHR33446">
    <property type="entry name" value="PROTEIN TONB-RELATED"/>
    <property type="match status" value="1"/>
</dbReference>
<evidence type="ECO:0000256" key="10">
    <source>
        <dbReference type="SAM" id="SignalP"/>
    </source>
</evidence>
<keyword evidence="3" id="KW-0813">Transport</keyword>
<dbReference type="OrthoDB" id="1112758at2"/>
<dbReference type="SUPFAM" id="SSF74653">
    <property type="entry name" value="TolA/TonB C-terminal domain"/>
    <property type="match status" value="1"/>
</dbReference>
<feature type="domain" description="TonB C-terminal" evidence="11">
    <location>
        <begin position="158"/>
        <end position="249"/>
    </location>
</feature>
<keyword evidence="9" id="KW-0472">Membrane</keyword>
<dbReference type="InterPro" id="IPR037682">
    <property type="entry name" value="TonB_C"/>
</dbReference>
<dbReference type="Pfam" id="PF03544">
    <property type="entry name" value="TonB_C"/>
    <property type="match status" value="1"/>
</dbReference>
<comment type="caution">
    <text evidence="12">The sequence shown here is derived from an EMBL/GenBank/DDBJ whole genome shotgun (WGS) entry which is preliminary data.</text>
</comment>
<dbReference type="InterPro" id="IPR006260">
    <property type="entry name" value="TonB/TolA_C"/>
</dbReference>
<keyword evidence="4" id="KW-1003">Cell membrane</keyword>
<evidence type="ECO:0000313" key="13">
    <source>
        <dbReference type="Proteomes" id="UP000291485"/>
    </source>
</evidence>
<evidence type="ECO:0000256" key="8">
    <source>
        <dbReference type="ARBA" id="ARBA00022989"/>
    </source>
</evidence>